<gene>
    <name evidence="5" type="primary">otsB</name>
    <name evidence="5" type="ORF">I6I53_01625</name>
</gene>
<dbReference type="InterPro" id="IPR036412">
    <property type="entry name" value="HAD-like_sf"/>
</dbReference>
<evidence type="ECO:0000256" key="3">
    <source>
        <dbReference type="ARBA" id="ARBA00022801"/>
    </source>
</evidence>
<evidence type="ECO:0000256" key="4">
    <source>
        <dbReference type="RuleBase" id="RU361117"/>
    </source>
</evidence>
<keyword evidence="4" id="KW-0479">Metal-binding</keyword>
<comment type="similarity">
    <text evidence="2 4">Belongs to the trehalose phosphatase family.</text>
</comment>
<dbReference type="GO" id="GO:0004805">
    <property type="term" value="F:trehalose-phosphatase activity"/>
    <property type="evidence" value="ECO:0007669"/>
    <property type="project" value="UniProtKB-EC"/>
</dbReference>
<dbReference type="EMBL" id="CP068176">
    <property type="protein sequence ID" value="QQT86539.1"/>
    <property type="molecule type" value="Genomic_DNA"/>
</dbReference>
<dbReference type="PANTHER" id="PTHR43768:SF3">
    <property type="entry name" value="TREHALOSE 6-PHOSPHATE PHOSPHATASE"/>
    <property type="match status" value="1"/>
</dbReference>
<evidence type="ECO:0000313" key="6">
    <source>
        <dbReference type="Proteomes" id="UP000595320"/>
    </source>
</evidence>
<name>A0A7T9UIL7_9GAMM</name>
<protein>
    <recommendedName>
        <fullName evidence="4">Trehalose 6-phosphate phosphatase</fullName>
        <ecNumber evidence="4">3.1.3.12</ecNumber>
    </recommendedName>
</protein>
<evidence type="ECO:0000256" key="1">
    <source>
        <dbReference type="ARBA" id="ARBA00005199"/>
    </source>
</evidence>
<dbReference type="GO" id="GO:0005992">
    <property type="term" value="P:trehalose biosynthetic process"/>
    <property type="evidence" value="ECO:0007669"/>
    <property type="project" value="UniProtKB-UniPathway"/>
</dbReference>
<sequence length="281" mass="32238">MNINIQNENSILASSHYDRCEDVVNDIFSQNKSMALFLDIDGTLAEFQIDPSSCFISKDILDLIQHIQQHLTVAAVTGRDLSSAKHMFGAIDLPIAALHGLLIYLNDQNQFSKHSQSELFQALETILNKDTQRYPEFTIENKQHAIALHYRKCPELQQIASLIMQRLQHQHDQLRLIKGKYVYELVWNDIDKGQAIAEISHLLNLQNHLAIFIGDDRTDEDGFSYVNQMKGVTIKVGEGATNATYRFKNIDQVNFFLRGFLERLRDTAIPKHLEKYGEEHV</sequence>
<dbReference type="InterPro" id="IPR023214">
    <property type="entry name" value="HAD_sf"/>
</dbReference>
<organism evidence="5 6">
    <name type="scientific">Acinetobacter ursingii</name>
    <dbReference type="NCBI Taxonomy" id="108980"/>
    <lineage>
        <taxon>Bacteria</taxon>
        <taxon>Pseudomonadati</taxon>
        <taxon>Pseudomonadota</taxon>
        <taxon>Gammaproteobacteria</taxon>
        <taxon>Moraxellales</taxon>
        <taxon>Moraxellaceae</taxon>
        <taxon>Acinetobacter</taxon>
    </lineage>
</organism>
<dbReference type="InterPro" id="IPR006379">
    <property type="entry name" value="HAD-SF_hydro_IIB"/>
</dbReference>
<dbReference type="NCBIfam" id="TIGR00685">
    <property type="entry name" value="T6PP"/>
    <property type="match status" value="1"/>
</dbReference>
<dbReference type="GO" id="GO:0000287">
    <property type="term" value="F:magnesium ion binding"/>
    <property type="evidence" value="ECO:0007669"/>
    <property type="project" value="UniProtKB-ARBA"/>
</dbReference>
<dbReference type="Gene3D" id="3.40.50.1000">
    <property type="entry name" value="HAD superfamily/HAD-like"/>
    <property type="match status" value="1"/>
</dbReference>
<keyword evidence="4" id="KW-0460">Magnesium</keyword>
<dbReference type="EC" id="3.1.3.12" evidence="4"/>
<comment type="catalytic activity">
    <reaction evidence="4">
        <text>alpha,alpha-trehalose 6-phosphate + H2O = alpha,alpha-trehalose + phosphate</text>
        <dbReference type="Rhea" id="RHEA:23420"/>
        <dbReference type="ChEBI" id="CHEBI:15377"/>
        <dbReference type="ChEBI" id="CHEBI:16551"/>
        <dbReference type="ChEBI" id="CHEBI:43474"/>
        <dbReference type="ChEBI" id="CHEBI:58429"/>
        <dbReference type="EC" id="3.1.3.12"/>
    </reaction>
</comment>
<comment type="function">
    <text evidence="4">Removes the phosphate from trehalose 6-phosphate to produce free trehalose.</text>
</comment>
<keyword evidence="3 4" id="KW-0378">Hydrolase</keyword>
<evidence type="ECO:0000313" key="5">
    <source>
        <dbReference type="EMBL" id="QQT86539.1"/>
    </source>
</evidence>
<accession>A0A7T9UIL7</accession>
<dbReference type="GeneID" id="66211581"/>
<dbReference type="InterPro" id="IPR003337">
    <property type="entry name" value="Trehalose_PPase"/>
</dbReference>
<dbReference type="SUPFAM" id="SSF56784">
    <property type="entry name" value="HAD-like"/>
    <property type="match status" value="1"/>
</dbReference>
<reference evidence="5 6" key="1">
    <citation type="submission" date="2021-01" db="EMBL/GenBank/DDBJ databases">
        <title>FDA dAtabase for Regulatory Grade micrObial Sequences (FDA-ARGOS): Supporting development and validation of Infectious Disease Dx tests.</title>
        <authorList>
            <person name="Sproer C."/>
            <person name="Gronow S."/>
            <person name="Severitt S."/>
            <person name="Schroder I."/>
            <person name="Tallon L."/>
            <person name="Sadzewicz L."/>
            <person name="Zhao X."/>
            <person name="Boylan J."/>
            <person name="Ott S."/>
            <person name="Bowen H."/>
            <person name="Vavikolanu K."/>
            <person name="Mehta A."/>
            <person name="Aluvathingal J."/>
            <person name="Nadendla S."/>
            <person name="Lowell S."/>
            <person name="Myers T."/>
            <person name="Yan Y."/>
            <person name="Sichtig H."/>
        </authorList>
    </citation>
    <scope>NUCLEOTIDE SEQUENCE [LARGE SCALE GENOMIC DNA]</scope>
    <source>
        <strain evidence="5 6">FDAARGOS_1096</strain>
    </source>
</reference>
<evidence type="ECO:0000256" key="2">
    <source>
        <dbReference type="ARBA" id="ARBA00008770"/>
    </source>
</evidence>
<proteinExistence type="inferred from homology"/>
<dbReference type="UniPathway" id="UPA00299"/>
<comment type="cofactor">
    <cofactor evidence="4">
        <name>Mg(2+)</name>
        <dbReference type="ChEBI" id="CHEBI:18420"/>
    </cofactor>
</comment>
<dbReference type="RefSeq" id="WP_004996018.1">
    <property type="nucleotide sequence ID" value="NZ_BKXD01000016.1"/>
</dbReference>
<dbReference type="Proteomes" id="UP000595320">
    <property type="component" value="Chromosome"/>
</dbReference>
<comment type="pathway">
    <text evidence="1 4">Glycan biosynthesis; trehalose biosynthesis.</text>
</comment>
<dbReference type="NCBIfam" id="TIGR01484">
    <property type="entry name" value="HAD-SF-IIB"/>
    <property type="match status" value="1"/>
</dbReference>
<dbReference type="PANTHER" id="PTHR43768">
    <property type="entry name" value="TREHALOSE 6-PHOSPHATE PHOSPHATASE"/>
    <property type="match status" value="1"/>
</dbReference>
<dbReference type="InterPro" id="IPR044651">
    <property type="entry name" value="OTSB-like"/>
</dbReference>
<dbReference type="Pfam" id="PF02358">
    <property type="entry name" value="Trehalose_PPase"/>
    <property type="match status" value="1"/>
</dbReference>
<dbReference type="Gene3D" id="3.30.70.1020">
    <property type="entry name" value="Trehalose-6-phosphate phosphatase related protein, domain 2"/>
    <property type="match status" value="1"/>
</dbReference>
<dbReference type="AlphaFoldDB" id="A0A7T9UIL7"/>